<proteinExistence type="predicted"/>
<accession>A0A2G9YQ52</accession>
<evidence type="ECO:0000313" key="1">
    <source>
        <dbReference type="EMBL" id="PIP21389.1"/>
    </source>
</evidence>
<evidence type="ECO:0000313" key="2">
    <source>
        <dbReference type="Proteomes" id="UP000231567"/>
    </source>
</evidence>
<gene>
    <name evidence="1" type="ORF">COX39_03460</name>
</gene>
<protein>
    <submittedName>
        <fullName evidence="1">Uncharacterized protein</fullName>
    </submittedName>
</protein>
<dbReference type="AlphaFoldDB" id="A0A2G9YQ52"/>
<comment type="caution">
    <text evidence="1">The sequence shown here is derived from an EMBL/GenBank/DDBJ whole genome shotgun (WGS) entry which is preliminary data.</text>
</comment>
<sequence>MAKKKIELEDLARMTQQGFLEMGKNFVEMNKKMIDGFHSVNKRLSGLEKDVTEIKFHMTEMVRRSEFLALEQRVEKLEKIFSKK</sequence>
<organism evidence="1 2">
    <name type="scientific">Candidatus Nealsonbacteria bacterium CG23_combo_of_CG06-09_8_20_14_all_40_13</name>
    <dbReference type="NCBI Taxonomy" id="1974724"/>
    <lineage>
        <taxon>Bacteria</taxon>
        <taxon>Candidatus Nealsoniibacteriota</taxon>
    </lineage>
</organism>
<reference evidence="1 2" key="1">
    <citation type="submission" date="2017-09" db="EMBL/GenBank/DDBJ databases">
        <title>Depth-based differentiation of microbial function through sediment-hosted aquifers and enrichment of novel symbionts in the deep terrestrial subsurface.</title>
        <authorList>
            <person name="Probst A.J."/>
            <person name="Ladd B."/>
            <person name="Jarett J.K."/>
            <person name="Geller-Mcgrath D.E."/>
            <person name="Sieber C.M."/>
            <person name="Emerson J.B."/>
            <person name="Anantharaman K."/>
            <person name="Thomas B.C."/>
            <person name="Malmstrom R."/>
            <person name="Stieglmeier M."/>
            <person name="Klingl A."/>
            <person name="Woyke T."/>
            <person name="Ryan C.M."/>
            <person name="Banfield J.F."/>
        </authorList>
    </citation>
    <scope>NUCLEOTIDE SEQUENCE [LARGE SCALE GENOMIC DNA]</scope>
    <source>
        <strain evidence="1">CG23_combo_of_CG06-09_8_20_14_all_40_13</strain>
    </source>
</reference>
<name>A0A2G9YQ52_9BACT</name>
<dbReference type="EMBL" id="PCRM01000044">
    <property type="protein sequence ID" value="PIP21389.1"/>
    <property type="molecule type" value="Genomic_DNA"/>
</dbReference>
<dbReference type="Proteomes" id="UP000231567">
    <property type="component" value="Unassembled WGS sequence"/>
</dbReference>